<dbReference type="OrthoDB" id="189968at2759"/>
<dbReference type="InterPro" id="IPR036322">
    <property type="entry name" value="WD40_repeat_dom_sf"/>
</dbReference>
<dbReference type="Pfam" id="PF00400">
    <property type="entry name" value="WD40"/>
    <property type="match status" value="3"/>
</dbReference>
<feature type="compositionally biased region" description="Gly residues" evidence="6">
    <location>
        <begin position="227"/>
        <end position="237"/>
    </location>
</feature>
<keyword evidence="4" id="KW-0539">Nucleus</keyword>
<name>A0A8H3TMP7_9TREE</name>
<dbReference type="InterPro" id="IPR039241">
    <property type="entry name" value="Rrp9-like"/>
</dbReference>
<dbReference type="FunFam" id="2.130.10.10:FF:000899">
    <property type="entry name" value="Chromosome 15, whole genome shotgun sequence"/>
    <property type="match status" value="1"/>
</dbReference>
<dbReference type="AlphaFoldDB" id="A0A8H3TMP7"/>
<feature type="region of interest" description="Disordered" evidence="6">
    <location>
        <begin position="220"/>
        <end position="239"/>
    </location>
</feature>
<dbReference type="InterPro" id="IPR015943">
    <property type="entry name" value="WD40/YVTN_repeat-like_dom_sf"/>
</dbReference>
<proteinExistence type="predicted"/>
<evidence type="ECO:0000256" key="5">
    <source>
        <dbReference type="PROSITE-ProRule" id="PRU00221"/>
    </source>
</evidence>
<evidence type="ECO:0000256" key="6">
    <source>
        <dbReference type="SAM" id="MobiDB-lite"/>
    </source>
</evidence>
<dbReference type="InterPro" id="IPR001680">
    <property type="entry name" value="WD40_rpt"/>
</dbReference>
<evidence type="ECO:0000313" key="7">
    <source>
        <dbReference type="EMBL" id="GHJ83915.1"/>
    </source>
</evidence>
<dbReference type="EMBL" id="BLZA01000005">
    <property type="protein sequence ID" value="GHJ83915.1"/>
    <property type="molecule type" value="Genomic_DNA"/>
</dbReference>
<gene>
    <name evidence="7" type="ORF">NliqN6_0317</name>
</gene>
<feature type="repeat" description="WD" evidence="5">
    <location>
        <begin position="249"/>
        <end position="284"/>
    </location>
</feature>
<feature type="region of interest" description="Disordered" evidence="6">
    <location>
        <begin position="1"/>
        <end position="76"/>
    </location>
</feature>
<keyword evidence="3" id="KW-0677">Repeat</keyword>
<dbReference type="SMART" id="SM00320">
    <property type="entry name" value="WD40"/>
    <property type="match status" value="5"/>
</dbReference>
<dbReference type="PROSITE" id="PS50082">
    <property type="entry name" value="WD_REPEATS_2"/>
    <property type="match status" value="1"/>
</dbReference>
<dbReference type="PROSITE" id="PS50294">
    <property type="entry name" value="WD_REPEATS_REGION"/>
    <property type="match status" value="1"/>
</dbReference>
<accession>A0A8H3TMP7</accession>
<dbReference type="PANTHER" id="PTHR19865">
    <property type="entry name" value="U3 SMALL NUCLEOLAR RNA INTERACTING PROTEIN 2"/>
    <property type="match status" value="1"/>
</dbReference>
<dbReference type="PANTHER" id="PTHR19865:SF0">
    <property type="entry name" value="U3 SMALL NUCLEOLAR RNA-INTERACTING PROTEIN 2"/>
    <property type="match status" value="1"/>
</dbReference>
<dbReference type="Gene3D" id="2.130.10.10">
    <property type="entry name" value="YVTN repeat-like/Quinoprotein amine dehydrogenase"/>
    <property type="match status" value="1"/>
</dbReference>
<feature type="compositionally biased region" description="Basic and acidic residues" evidence="6">
    <location>
        <begin position="51"/>
        <end position="65"/>
    </location>
</feature>
<dbReference type="SUPFAM" id="SSF50978">
    <property type="entry name" value="WD40 repeat-like"/>
    <property type="match status" value="1"/>
</dbReference>
<keyword evidence="2 5" id="KW-0853">WD repeat</keyword>
<dbReference type="GO" id="GO:0032040">
    <property type="term" value="C:small-subunit processome"/>
    <property type="evidence" value="ECO:0007669"/>
    <property type="project" value="TreeGrafter"/>
</dbReference>
<comment type="subcellular location">
    <subcellularLocation>
        <location evidence="1">Nucleus</location>
    </subcellularLocation>
</comment>
<dbReference type="Proteomes" id="UP000620104">
    <property type="component" value="Unassembled WGS sequence"/>
</dbReference>
<dbReference type="GO" id="GO:0034511">
    <property type="term" value="F:U3 snoRNA binding"/>
    <property type="evidence" value="ECO:0007669"/>
    <property type="project" value="InterPro"/>
</dbReference>
<comment type="caution">
    <text evidence="7">The sequence shown here is derived from an EMBL/GenBank/DDBJ whole genome shotgun (WGS) entry which is preliminary data.</text>
</comment>
<evidence type="ECO:0000256" key="3">
    <source>
        <dbReference type="ARBA" id="ARBA00022737"/>
    </source>
</evidence>
<evidence type="ECO:0008006" key="9">
    <source>
        <dbReference type="Google" id="ProtNLM"/>
    </source>
</evidence>
<keyword evidence="8" id="KW-1185">Reference proteome</keyword>
<organism evidence="7 8">
    <name type="scientific">Naganishia liquefaciens</name>
    <dbReference type="NCBI Taxonomy" id="104408"/>
    <lineage>
        <taxon>Eukaryota</taxon>
        <taxon>Fungi</taxon>
        <taxon>Dikarya</taxon>
        <taxon>Basidiomycota</taxon>
        <taxon>Agaricomycotina</taxon>
        <taxon>Tremellomycetes</taxon>
        <taxon>Filobasidiales</taxon>
        <taxon>Filobasidiaceae</taxon>
        <taxon>Naganishia</taxon>
    </lineage>
</organism>
<evidence type="ECO:0000313" key="8">
    <source>
        <dbReference type="Proteomes" id="UP000620104"/>
    </source>
</evidence>
<evidence type="ECO:0000256" key="2">
    <source>
        <dbReference type="ARBA" id="ARBA00022574"/>
    </source>
</evidence>
<evidence type="ECO:0000256" key="4">
    <source>
        <dbReference type="ARBA" id="ARBA00023242"/>
    </source>
</evidence>
<protein>
    <recommendedName>
        <fullName evidence="9">WD40 repeat domain-containing protein</fullName>
    </recommendedName>
</protein>
<sequence>MSDPFFAKDNKRKRSGAKGPAAKPYEKPYRPAAYGKGQKSGANVDGKRRRTRDEDLASDNEERAGGGDAGDIDDMDFMTDRFGMQAEYDSAEEEDRNRNETAAAKRLRLAKGYLEKVKSEVQVDDGSWDAQDIDNANVTARLQQDVDEAAGRIHTFFADALRFAPFSRKFLPSLGGQVPTAAQASSTDLFTANKEGALARYSLGDLKMVGTPFGQSVTNVGKKGGKGKQGGKAGKAKGGATVKDGKAAVQGHAGAVLCLAASEDGKYLLTGGKDKVIGVWQLETPVLSSEDGAGDAGVKWLRGLSGHKDAVTAIALPSLNNPSHQFVSASAARSLCLHSISTLSLIDTFFGHQDAINAVSSIKPTIAVTSGARDRTCRWWKVEEEVQLVFRAGIKSNESKKAEAQDAGSVAKASKGKGREFVEGSVDVVAMLDDQHFVSGGDSGAICLWHTGKKKPVFSEHLAHGTVQHESETEGAIVEPRWVTALAGLRGTNLFASGSWDGEIKLWALSPTLKSFSFVASIPAVGVVNSLQLLAVPHGKLKSDDWQKVASESEEMDVEGNGLIEKSSKRARIPADVLLVAAMGREPRLGRWIKVKDGAKNGTLLIHLGKP</sequence>
<evidence type="ECO:0000256" key="1">
    <source>
        <dbReference type="ARBA" id="ARBA00004123"/>
    </source>
</evidence>
<reference evidence="7" key="1">
    <citation type="submission" date="2020-07" db="EMBL/GenBank/DDBJ databases">
        <title>Draft Genome Sequence of a Deep-Sea Yeast, Naganishia (Cryptococcus) liquefaciens strain N6.</title>
        <authorList>
            <person name="Han Y.W."/>
            <person name="Kajitani R."/>
            <person name="Morimoto H."/>
            <person name="Parhat M."/>
            <person name="Tsubouchi H."/>
            <person name="Bakenova O."/>
            <person name="Ogata M."/>
            <person name="Argunhan B."/>
            <person name="Aoki R."/>
            <person name="Kajiwara S."/>
            <person name="Itoh T."/>
            <person name="Iwasaki H."/>
        </authorList>
    </citation>
    <scope>NUCLEOTIDE SEQUENCE</scope>
    <source>
        <strain evidence="7">N6</strain>
    </source>
</reference>